<proteinExistence type="predicted"/>
<dbReference type="EMBL" id="PKUR01000004">
    <property type="protein sequence ID" value="PLW84947.1"/>
    <property type="molecule type" value="Genomic_DNA"/>
</dbReference>
<keyword evidence="2" id="KW-1185">Reference proteome</keyword>
<comment type="caution">
    <text evidence="1">The sequence shown here is derived from an EMBL/GenBank/DDBJ whole genome shotgun (WGS) entry which is preliminary data.</text>
</comment>
<sequence>MSNQRKLILHLGCHKTGTSAIQGALYKSRALLSDQGFTLFCKNPDGTERVSGDALTWVRFRFCPHRRVHGLVRPGFAEALAASEGNVIASAETLSWIFDPKEIHQLAENLYQHFDSVRLVSYVRRQDEQAVSHYQQAAKHSGFIASRYFGTGNRALPEYGEHLQHYLNYSCRLGYWADAFGQSNVSIRVFDPRKLVGADAVADFFELTGLPWNGKSERKNESRGLVFTKTARLLSQGRLDYTSWKDLMQHIPDSQPMLPSRKSAREFYEHFREGNLLLNEKFKISKDTTLFTEDFSKYPESDMDCWDEDSANAALEALIKGFLSANPVSSPDIEVIRRAANAIQPLDPSLSYDLINVANSLGGIRPDLKIEAGFRSRVRSFLRKRPLFPWGR</sequence>
<dbReference type="InterPro" id="IPR027417">
    <property type="entry name" value="P-loop_NTPase"/>
</dbReference>
<dbReference type="AlphaFoldDB" id="A0AAP8SLW9"/>
<dbReference type="SUPFAM" id="SSF52540">
    <property type="entry name" value="P-loop containing nucleoside triphosphate hydrolases"/>
    <property type="match status" value="1"/>
</dbReference>
<dbReference type="KEGG" id="hja:BST95_01235"/>
<dbReference type="Proteomes" id="UP000235162">
    <property type="component" value="Unassembled WGS sequence"/>
</dbReference>
<gene>
    <name evidence="1" type="ORF">C0029_15500</name>
</gene>
<accession>A0AAP8SLW9</accession>
<evidence type="ECO:0000313" key="2">
    <source>
        <dbReference type="Proteomes" id="UP000235162"/>
    </source>
</evidence>
<name>A0AAP8SLW9_9GAMM</name>
<dbReference type="Gene3D" id="3.40.50.300">
    <property type="entry name" value="P-loop containing nucleotide triphosphate hydrolases"/>
    <property type="match status" value="1"/>
</dbReference>
<evidence type="ECO:0000313" key="1">
    <source>
        <dbReference type="EMBL" id="PLW84947.1"/>
    </source>
</evidence>
<reference evidence="1 2" key="1">
    <citation type="submission" date="2018-01" db="EMBL/GenBank/DDBJ databases">
        <title>The draft genome sequence of Halioglobus japonicus S1-36.</title>
        <authorList>
            <person name="Du Z.-J."/>
            <person name="Shi M.-J."/>
        </authorList>
    </citation>
    <scope>NUCLEOTIDE SEQUENCE [LARGE SCALE GENOMIC DNA]</scope>
    <source>
        <strain evidence="1 2">S1-36</strain>
    </source>
</reference>
<evidence type="ECO:0008006" key="3">
    <source>
        <dbReference type="Google" id="ProtNLM"/>
    </source>
</evidence>
<protein>
    <recommendedName>
        <fullName evidence="3">Sulfotransferase family protein</fullName>
    </recommendedName>
</protein>
<organism evidence="1 2">
    <name type="scientific">Halioglobus japonicus</name>
    <dbReference type="NCBI Taxonomy" id="930805"/>
    <lineage>
        <taxon>Bacteria</taxon>
        <taxon>Pseudomonadati</taxon>
        <taxon>Pseudomonadota</taxon>
        <taxon>Gammaproteobacteria</taxon>
        <taxon>Cellvibrionales</taxon>
        <taxon>Halieaceae</taxon>
        <taxon>Halioglobus</taxon>
    </lineage>
</organism>